<dbReference type="AlphaFoldDB" id="A0A8J2WTL8"/>
<accession>A0A8J2WTL8</accession>
<organism evidence="5 6">
    <name type="scientific">Pelagomonas calceolata</name>
    <dbReference type="NCBI Taxonomy" id="35677"/>
    <lineage>
        <taxon>Eukaryota</taxon>
        <taxon>Sar</taxon>
        <taxon>Stramenopiles</taxon>
        <taxon>Ochrophyta</taxon>
        <taxon>Pelagophyceae</taxon>
        <taxon>Pelagomonadales</taxon>
        <taxon>Pelagomonadaceae</taxon>
        <taxon>Pelagomonas</taxon>
    </lineage>
</organism>
<dbReference type="CDD" id="cd00596">
    <property type="entry name" value="Peptidase_M14_like"/>
    <property type="match status" value="1"/>
</dbReference>
<dbReference type="OrthoDB" id="10249045at2759"/>
<comment type="similarity">
    <text evidence="1">Belongs to the peptidase M14 family.</text>
</comment>
<dbReference type="Pfam" id="PF00246">
    <property type="entry name" value="Peptidase_M14"/>
    <property type="match status" value="1"/>
</dbReference>
<dbReference type="GO" id="GO:0008270">
    <property type="term" value="F:zinc ion binding"/>
    <property type="evidence" value="ECO:0007669"/>
    <property type="project" value="InterPro"/>
</dbReference>
<dbReference type="EMBL" id="CAKKNE010000001">
    <property type="protein sequence ID" value="CAH0366684.1"/>
    <property type="molecule type" value="Genomic_DNA"/>
</dbReference>
<feature type="chain" id="PRO_5035312998" description="Peptidase M14 domain-containing protein" evidence="3">
    <location>
        <begin position="17"/>
        <end position="603"/>
    </location>
</feature>
<sequence>MRLPTQLLLLAATTTAAPYADLTYDAMRSEIIALAREQPRFVRLFTGREAYGDLANVVGGRCSAKHACEHFVLVLTEFASLPPHQAGAGRAADEGRREDAVEQRRPTNTSSRAEVFLSGALHGDERVGPLATLATIKLIARASACHADKHSAENCPHLTPGERASFGQGTLAAKRLAWLSHLSRTRIVYALPATNPWGFANHKRTEVRIDTNRDFAIDTAPSACAQSATGRVVNELFRRHIFQVGITFHGGMEAIAYEWGAPTYNQARRFHSHGRRLRMAPPRDLAPDDASQVAISGAMALVAGEGLGIRAYRKSRMNSIVYPVHGGMEDWAYAASWDPALSVKGGCSVKGYGRERTASYDDASNRCSMLLVETSNAKAGPPSLFGSEDKLFDMGPGHVTRNVRLALVAVDVVEPYAAWRDSTEEGCIHRASSTDLKFSVGGAARVESSTIYWGCYDAYAKSVCGSVEKLLVRAHKTTNDETASPARWGHADAADALGPDERSVRSVSFDAVEARQKCGGDDVWVVAGVRVDGAWGRAPPGARPAGFPPQTHLARARTDAGWRKLGANGRAVVGRTEWFTDVLVVSPRQRRRRAGRRPRLFFG</sequence>
<protein>
    <recommendedName>
        <fullName evidence="4">Peptidase M14 domain-containing protein</fullName>
    </recommendedName>
</protein>
<feature type="region of interest" description="Disordered" evidence="2">
    <location>
        <begin position="85"/>
        <end position="110"/>
    </location>
</feature>
<feature type="signal peptide" evidence="3">
    <location>
        <begin position="1"/>
        <end position="16"/>
    </location>
</feature>
<dbReference type="InterPro" id="IPR000834">
    <property type="entry name" value="Peptidase_M14"/>
</dbReference>
<keyword evidence="3" id="KW-0732">Signal</keyword>
<comment type="caution">
    <text evidence="5">The sequence shown here is derived from an EMBL/GenBank/DDBJ whole genome shotgun (WGS) entry which is preliminary data.</text>
</comment>
<dbReference type="GO" id="GO:0004181">
    <property type="term" value="F:metallocarboxypeptidase activity"/>
    <property type="evidence" value="ECO:0007669"/>
    <property type="project" value="InterPro"/>
</dbReference>
<evidence type="ECO:0000256" key="1">
    <source>
        <dbReference type="ARBA" id="ARBA00005988"/>
    </source>
</evidence>
<evidence type="ECO:0000259" key="4">
    <source>
        <dbReference type="SMART" id="SM00631"/>
    </source>
</evidence>
<evidence type="ECO:0000256" key="3">
    <source>
        <dbReference type="SAM" id="SignalP"/>
    </source>
</evidence>
<dbReference type="GO" id="GO:0006508">
    <property type="term" value="P:proteolysis"/>
    <property type="evidence" value="ECO:0007669"/>
    <property type="project" value="InterPro"/>
</dbReference>
<gene>
    <name evidence="5" type="ORF">PECAL_1P31900</name>
</gene>
<proteinExistence type="inferred from homology"/>
<keyword evidence="6" id="KW-1185">Reference proteome</keyword>
<name>A0A8J2WTL8_9STRA</name>
<feature type="compositionally biased region" description="Basic and acidic residues" evidence="2">
    <location>
        <begin position="91"/>
        <end position="105"/>
    </location>
</feature>
<evidence type="ECO:0000313" key="5">
    <source>
        <dbReference type="EMBL" id="CAH0366684.1"/>
    </source>
</evidence>
<dbReference type="SMART" id="SM00631">
    <property type="entry name" value="Zn_pept"/>
    <property type="match status" value="1"/>
</dbReference>
<evidence type="ECO:0000313" key="6">
    <source>
        <dbReference type="Proteomes" id="UP000789595"/>
    </source>
</evidence>
<dbReference type="SUPFAM" id="SSF53187">
    <property type="entry name" value="Zn-dependent exopeptidases"/>
    <property type="match status" value="1"/>
</dbReference>
<dbReference type="Gene3D" id="3.40.630.10">
    <property type="entry name" value="Zn peptidases"/>
    <property type="match status" value="1"/>
</dbReference>
<dbReference type="Proteomes" id="UP000789595">
    <property type="component" value="Unassembled WGS sequence"/>
</dbReference>
<evidence type="ECO:0000256" key="2">
    <source>
        <dbReference type="SAM" id="MobiDB-lite"/>
    </source>
</evidence>
<feature type="domain" description="Peptidase M14" evidence="4">
    <location>
        <begin position="23"/>
        <end position="355"/>
    </location>
</feature>
<reference evidence="5" key="1">
    <citation type="submission" date="2021-11" db="EMBL/GenBank/DDBJ databases">
        <authorList>
            <consortium name="Genoscope - CEA"/>
            <person name="William W."/>
        </authorList>
    </citation>
    <scope>NUCLEOTIDE SEQUENCE</scope>
</reference>